<dbReference type="AlphaFoldDB" id="A0A0C9SW36"/>
<accession>A0A0C9SW36</accession>
<evidence type="ECO:0000313" key="2">
    <source>
        <dbReference type="EMBL" id="KII83470.1"/>
    </source>
</evidence>
<gene>
    <name evidence="2" type="ORF">PLICRDRAFT_180375</name>
</gene>
<feature type="compositionally biased region" description="Basic residues" evidence="1">
    <location>
        <begin position="10"/>
        <end position="25"/>
    </location>
</feature>
<dbReference type="EMBL" id="KN832577">
    <property type="protein sequence ID" value="KII83470.1"/>
    <property type="molecule type" value="Genomic_DNA"/>
</dbReference>
<dbReference type="Proteomes" id="UP000053263">
    <property type="component" value="Unassembled WGS sequence"/>
</dbReference>
<reference evidence="2 3" key="1">
    <citation type="submission" date="2014-06" db="EMBL/GenBank/DDBJ databases">
        <title>Evolutionary Origins and Diversification of the Mycorrhizal Mutualists.</title>
        <authorList>
            <consortium name="DOE Joint Genome Institute"/>
            <consortium name="Mycorrhizal Genomics Consortium"/>
            <person name="Kohler A."/>
            <person name="Kuo A."/>
            <person name="Nagy L.G."/>
            <person name="Floudas D."/>
            <person name="Copeland A."/>
            <person name="Barry K.W."/>
            <person name="Cichocki N."/>
            <person name="Veneault-Fourrey C."/>
            <person name="LaButti K."/>
            <person name="Lindquist E.A."/>
            <person name="Lipzen A."/>
            <person name="Lundell T."/>
            <person name="Morin E."/>
            <person name="Murat C."/>
            <person name="Riley R."/>
            <person name="Ohm R."/>
            <person name="Sun H."/>
            <person name="Tunlid A."/>
            <person name="Henrissat B."/>
            <person name="Grigoriev I.V."/>
            <person name="Hibbett D.S."/>
            <person name="Martin F."/>
        </authorList>
    </citation>
    <scope>NUCLEOTIDE SEQUENCE [LARGE SCALE GENOMIC DNA]</scope>
    <source>
        <strain evidence="2 3">FD-325 SS-3</strain>
    </source>
</reference>
<proteinExistence type="predicted"/>
<evidence type="ECO:0000313" key="3">
    <source>
        <dbReference type="Proteomes" id="UP000053263"/>
    </source>
</evidence>
<dbReference type="HOGENOM" id="CLU_1489594_0_0_1"/>
<organism evidence="2 3">
    <name type="scientific">Plicaturopsis crispa FD-325 SS-3</name>
    <dbReference type="NCBI Taxonomy" id="944288"/>
    <lineage>
        <taxon>Eukaryota</taxon>
        <taxon>Fungi</taxon>
        <taxon>Dikarya</taxon>
        <taxon>Basidiomycota</taxon>
        <taxon>Agaricomycotina</taxon>
        <taxon>Agaricomycetes</taxon>
        <taxon>Agaricomycetidae</taxon>
        <taxon>Amylocorticiales</taxon>
        <taxon>Amylocorticiaceae</taxon>
        <taxon>Plicatura</taxon>
        <taxon>Plicaturopsis crispa</taxon>
    </lineage>
</organism>
<keyword evidence="3" id="KW-1185">Reference proteome</keyword>
<protein>
    <submittedName>
        <fullName evidence="2">Uncharacterized protein</fullName>
    </submittedName>
</protein>
<evidence type="ECO:0000256" key="1">
    <source>
        <dbReference type="SAM" id="MobiDB-lite"/>
    </source>
</evidence>
<feature type="region of interest" description="Disordered" evidence="1">
    <location>
        <begin position="1"/>
        <end position="27"/>
    </location>
</feature>
<sequence>MGKQSVSGNKGRKGTKRRTGFKHRSSTADRVYDKKTLSAINARSVEKAKKKGHFMERCVVFATDCTQPKVVSIPAKQYTYFGAEPPFTAWDLDCRRLFPGGWRHKRITRVPGLRVFLPSSVEVIVAENPDNERTNLCIASMYPGNSWRGNIVVGLSGKRDSSVLRHANHPDIELVTVIMAL</sequence>
<name>A0A0C9SW36_PLICR</name>